<reference evidence="2 3" key="1">
    <citation type="journal article" date="2018" name="Front. Microbiol.">
        <title>Genome-Wide Analysis of Corynespora cassiicola Leaf Fall Disease Putative Effectors.</title>
        <authorList>
            <person name="Lopez D."/>
            <person name="Ribeiro S."/>
            <person name="Label P."/>
            <person name="Fumanal B."/>
            <person name="Venisse J.S."/>
            <person name="Kohler A."/>
            <person name="de Oliveira R.R."/>
            <person name="Labutti K."/>
            <person name="Lipzen A."/>
            <person name="Lail K."/>
            <person name="Bauer D."/>
            <person name="Ohm R.A."/>
            <person name="Barry K.W."/>
            <person name="Spatafora J."/>
            <person name="Grigoriev I.V."/>
            <person name="Martin F.M."/>
            <person name="Pujade-Renaud V."/>
        </authorList>
    </citation>
    <scope>NUCLEOTIDE SEQUENCE [LARGE SCALE GENOMIC DNA]</scope>
    <source>
        <strain evidence="2 3">Philippines</strain>
    </source>
</reference>
<dbReference type="InterPro" id="IPR052358">
    <property type="entry name" value="Aro_Compnd_Degr_Hydrolases"/>
</dbReference>
<accession>A0A2T2NR52</accession>
<feature type="domain" description="Amidohydrolase-related" evidence="1">
    <location>
        <begin position="6"/>
        <end position="284"/>
    </location>
</feature>
<dbReference type="PANTHER" id="PTHR35563:SF2">
    <property type="entry name" value="BARREL METAL-DEPENDENT HYDROLASE, PUTATIVE (AFU_ORTHOLOGUE AFUA_1G16240)-RELATED"/>
    <property type="match status" value="1"/>
</dbReference>
<proteinExistence type="predicted"/>
<dbReference type="InterPro" id="IPR006680">
    <property type="entry name" value="Amidohydro-rel"/>
</dbReference>
<dbReference type="AlphaFoldDB" id="A0A2T2NR52"/>
<evidence type="ECO:0000313" key="2">
    <source>
        <dbReference type="EMBL" id="PSN67568.1"/>
    </source>
</evidence>
<dbReference type="Proteomes" id="UP000240883">
    <property type="component" value="Unassembled WGS sequence"/>
</dbReference>
<dbReference type="GO" id="GO:0016787">
    <property type="term" value="F:hydrolase activity"/>
    <property type="evidence" value="ECO:0007669"/>
    <property type="project" value="UniProtKB-KW"/>
</dbReference>
<evidence type="ECO:0000313" key="3">
    <source>
        <dbReference type="Proteomes" id="UP000240883"/>
    </source>
</evidence>
<keyword evidence="3" id="KW-1185">Reference proteome</keyword>
<gene>
    <name evidence="2" type="ORF">BS50DRAFT_664859</name>
</gene>
<dbReference type="EMBL" id="KZ678134">
    <property type="protein sequence ID" value="PSN67568.1"/>
    <property type="molecule type" value="Genomic_DNA"/>
</dbReference>
<dbReference type="Gene3D" id="3.20.20.140">
    <property type="entry name" value="Metal-dependent hydrolases"/>
    <property type="match status" value="1"/>
</dbReference>
<dbReference type="OrthoDB" id="2135488at2759"/>
<protein>
    <submittedName>
        <fullName evidence="2">Amidohydrolase family protein</fullName>
    </submittedName>
</protein>
<keyword evidence="2" id="KW-0378">Hydrolase</keyword>
<name>A0A2T2NR52_CORCC</name>
<dbReference type="PANTHER" id="PTHR35563">
    <property type="entry name" value="BARREL METAL-DEPENDENT HYDROLASE, PUTATIVE (AFU_ORTHOLOGUE AFUA_1G16240)-RELATED"/>
    <property type="match status" value="1"/>
</dbReference>
<organism evidence="2 3">
    <name type="scientific">Corynespora cassiicola Philippines</name>
    <dbReference type="NCBI Taxonomy" id="1448308"/>
    <lineage>
        <taxon>Eukaryota</taxon>
        <taxon>Fungi</taxon>
        <taxon>Dikarya</taxon>
        <taxon>Ascomycota</taxon>
        <taxon>Pezizomycotina</taxon>
        <taxon>Dothideomycetes</taxon>
        <taxon>Pleosporomycetidae</taxon>
        <taxon>Pleosporales</taxon>
        <taxon>Corynesporascaceae</taxon>
        <taxon>Corynespora</taxon>
    </lineage>
</organism>
<dbReference type="Pfam" id="PF04909">
    <property type="entry name" value="Amidohydro_2"/>
    <property type="match status" value="1"/>
</dbReference>
<dbReference type="InterPro" id="IPR032466">
    <property type="entry name" value="Metal_Hydrolase"/>
</dbReference>
<evidence type="ECO:0000259" key="1">
    <source>
        <dbReference type="Pfam" id="PF04909"/>
    </source>
</evidence>
<sequence>MHIIDPKRFPLSLEREYTPKPATNSNATEFQKFLGLAHLVVVLPSVYGTDNGVLLDALSYFNGTARGVCVVDPDTITKETLTEYHTAGVRGIRLSTGNQGTNEEIVDRVKKMATVARFHNWVLQLRIPMRSFVALHDVIPKLGVRVVVDHFAYPEVGSKTNITRDTIDPYHKPGFSEVVDLLQRKLLFVKISGVYLNSNAAPRYDDMRVVAETFMVNGPDMVVYGSDWPHTANREGNAAVGGRLNEAEYKNIDDVAVIKQYKTWAGNPAQIQRLFVDNPRRLWQWEDPDS</sequence>
<dbReference type="SUPFAM" id="SSF51556">
    <property type="entry name" value="Metallo-dependent hydrolases"/>
    <property type="match status" value="1"/>
</dbReference>